<dbReference type="PANTHER" id="PTHR13812:SF19">
    <property type="entry name" value="KETIMINE REDUCTASE MU-CRYSTALLIN"/>
    <property type="match status" value="1"/>
</dbReference>
<keyword evidence="2" id="KW-1185">Reference proteome</keyword>
<dbReference type="RefSeq" id="WP_243477928.1">
    <property type="nucleotide sequence ID" value="NZ_CP063982.1"/>
</dbReference>
<sequence>MQVVHALDVESQLSWVELSHAIEAGHQLPRAKISDSFLTRGDETLLLRSSWIDGLGMAVKVATIFPENTRHQLPSVQGSVCLYDDQTGGLQAMVDFDLVTRFKTVGDSFLATRRLARSDCQQVLIVGVGRIALTALTAYQTLFPDAVFTIWNHRRETALAVAERMPNVRLADDLGAAVREADLISCATLSKVPLIKGQWLKPGQHLDLIGAYRADMREADDEVLNRGRLFVDSRDTTIHHIGELKIPIDAGVIEIGDVIADFYDLDTGKFGRQSEAEITVFKNGGGAHLDLMTARYILACYQRLQEK</sequence>
<dbReference type="PIRSF" id="PIRSF001439">
    <property type="entry name" value="CryM"/>
    <property type="match status" value="1"/>
</dbReference>
<protein>
    <submittedName>
        <fullName evidence="1">Ornithine cyclodeaminase</fullName>
    </submittedName>
</protein>
<evidence type="ECO:0000313" key="2">
    <source>
        <dbReference type="Proteomes" id="UP000831607"/>
    </source>
</evidence>
<gene>
    <name evidence="1" type="ORF">DHf2319_09500</name>
</gene>
<dbReference type="InterPro" id="IPR036291">
    <property type="entry name" value="NAD(P)-bd_dom_sf"/>
</dbReference>
<accession>A0ABY4AHC7</accession>
<dbReference type="SUPFAM" id="SSF51735">
    <property type="entry name" value="NAD(P)-binding Rossmann-fold domains"/>
    <property type="match status" value="1"/>
</dbReference>
<dbReference type="Proteomes" id="UP000831607">
    <property type="component" value="Chromosome"/>
</dbReference>
<dbReference type="InterPro" id="IPR023401">
    <property type="entry name" value="ODC_N"/>
</dbReference>
<dbReference type="Pfam" id="PF02423">
    <property type="entry name" value="OCD_Mu_crystall"/>
    <property type="match status" value="1"/>
</dbReference>
<organism evidence="1 2">
    <name type="scientific">Orrella daihaiensis</name>
    <dbReference type="NCBI Taxonomy" id="2782176"/>
    <lineage>
        <taxon>Bacteria</taxon>
        <taxon>Pseudomonadati</taxon>
        <taxon>Pseudomonadota</taxon>
        <taxon>Betaproteobacteria</taxon>
        <taxon>Burkholderiales</taxon>
        <taxon>Alcaligenaceae</taxon>
        <taxon>Orrella</taxon>
    </lineage>
</organism>
<dbReference type="PANTHER" id="PTHR13812">
    <property type="entry name" value="KETIMINE REDUCTASE MU-CRYSTALLIN"/>
    <property type="match status" value="1"/>
</dbReference>
<dbReference type="EMBL" id="CP063982">
    <property type="protein sequence ID" value="UOD49693.1"/>
    <property type="molecule type" value="Genomic_DNA"/>
</dbReference>
<dbReference type="Gene3D" id="3.40.50.720">
    <property type="entry name" value="NAD(P)-binding Rossmann-like Domain"/>
    <property type="match status" value="1"/>
</dbReference>
<dbReference type="Gene3D" id="3.30.1780.10">
    <property type="entry name" value="ornithine cyclodeaminase, domain 1"/>
    <property type="match status" value="1"/>
</dbReference>
<dbReference type="InterPro" id="IPR003462">
    <property type="entry name" value="ODC_Mu_crystall"/>
</dbReference>
<proteinExistence type="predicted"/>
<evidence type="ECO:0000313" key="1">
    <source>
        <dbReference type="EMBL" id="UOD49693.1"/>
    </source>
</evidence>
<name>A0ABY4AHC7_9BURK</name>
<reference evidence="1 2" key="1">
    <citation type="submission" date="2020-11" db="EMBL/GenBank/DDBJ databases">
        <title>Algicoccus daihaiensis sp.nov., isolated from Daihai Lake in Inner Mongolia.</title>
        <authorList>
            <person name="Kai J."/>
        </authorList>
    </citation>
    <scope>NUCLEOTIDE SEQUENCE [LARGE SCALE GENOMIC DNA]</scope>
    <source>
        <strain evidence="2">f23</strain>
    </source>
</reference>